<proteinExistence type="predicted"/>
<evidence type="ECO:0000313" key="1">
    <source>
        <dbReference type="EMBL" id="GAA0148206.1"/>
    </source>
</evidence>
<sequence>MRLYTPLGAEFTIGDLDISQVHDPIANLAIPQDVALDVVIRLNEWAATRKMPRSFSLNLVKELQEETERLKADVALAISEKTKVQDQAQAEINKHDLLHAQFTRLEETGLPEPADNDATAP</sequence>
<comment type="caution">
    <text evidence="1">The sequence shown here is derived from an EMBL/GenBank/DDBJ whole genome shotgun (WGS) entry which is preliminary data.</text>
</comment>
<gene>
    <name evidence="1" type="ORF">LIER_07717</name>
</gene>
<name>A0AAV3PC04_LITER</name>
<dbReference type="EMBL" id="BAABME010001201">
    <property type="protein sequence ID" value="GAA0148206.1"/>
    <property type="molecule type" value="Genomic_DNA"/>
</dbReference>
<keyword evidence="2" id="KW-1185">Reference proteome</keyword>
<accession>A0AAV3PC04</accession>
<organism evidence="1 2">
    <name type="scientific">Lithospermum erythrorhizon</name>
    <name type="common">Purple gromwell</name>
    <name type="synonym">Lithospermum officinale var. erythrorhizon</name>
    <dbReference type="NCBI Taxonomy" id="34254"/>
    <lineage>
        <taxon>Eukaryota</taxon>
        <taxon>Viridiplantae</taxon>
        <taxon>Streptophyta</taxon>
        <taxon>Embryophyta</taxon>
        <taxon>Tracheophyta</taxon>
        <taxon>Spermatophyta</taxon>
        <taxon>Magnoliopsida</taxon>
        <taxon>eudicotyledons</taxon>
        <taxon>Gunneridae</taxon>
        <taxon>Pentapetalae</taxon>
        <taxon>asterids</taxon>
        <taxon>lamiids</taxon>
        <taxon>Boraginales</taxon>
        <taxon>Boraginaceae</taxon>
        <taxon>Boraginoideae</taxon>
        <taxon>Lithospermeae</taxon>
        <taxon>Lithospermum</taxon>
    </lineage>
</organism>
<dbReference type="Proteomes" id="UP001454036">
    <property type="component" value="Unassembled WGS sequence"/>
</dbReference>
<evidence type="ECO:0000313" key="2">
    <source>
        <dbReference type="Proteomes" id="UP001454036"/>
    </source>
</evidence>
<dbReference type="AlphaFoldDB" id="A0AAV3PC04"/>
<protein>
    <submittedName>
        <fullName evidence="1">Uncharacterized protein</fullName>
    </submittedName>
</protein>
<reference evidence="1 2" key="1">
    <citation type="submission" date="2024-01" db="EMBL/GenBank/DDBJ databases">
        <title>The complete chloroplast genome sequence of Lithospermum erythrorhizon: insights into the phylogenetic relationship among Boraginaceae species and the maternal lineages of purple gromwells.</title>
        <authorList>
            <person name="Okada T."/>
            <person name="Watanabe K."/>
        </authorList>
    </citation>
    <scope>NUCLEOTIDE SEQUENCE [LARGE SCALE GENOMIC DNA]</scope>
</reference>